<dbReference type="SUPFAM" id="SSF64268">
    <property type="entry name" value="PX domain"/>
    <property type="match status" value="1"/>
</dbReference>
<feature type="region of interest" description="Disordered" evidence="2">
    <location>
        <begin position="287"/>
        <end position="338"/>
    </location>
</feature>
<dbReference type="PANTHER" id="PTHR47194:SF3">
    <property type="entry name" value="SORTING NEXIN 29"/>
    <property type="match status" value="1"/>
</dbReference>
<accession>A0A7R8WCG7</accession>
<dbReference type="PROSITE" id="PS50195">
    <property type="entry name" value="PX"/>
    <property type="match status" value="1"/>
</dbReference>
<protein>
    <submittedName>
        <fullName evidence="3">Uncharacterized protein</fullName>
    </submittedName>
</protein>
<feature type="coiled-coil region" evidence="1">
    <location>
        <begin position="583"/>
        <end position="610"/>
    </location>
</feature>
<feature type="region of interest" description="Disordered" evidence="2">
    <location>
        <begin position="525"/>
        <end position="562"/>
    </location>
</feature>
<dbReference type="AlphaFoldDB" id="A0A7R8WCG7"/>
<dbReference type="PANTHER" id="PTHR47194">
    <property type="entry name" value="SORTING NEXIN-29-RELATED"/>
    <property type="match status" value="1"/>
</dbReference>
<dbReference type="Gene3D" id="1.20.58.900">
    <property type="match status" value="1"/>
</dbReference>
<evidence type="ECO:0000256" key="2">
    <source>
        <dbReference type="SAM" id="MobiDB-lite"/>
    </source>
</evidence>
<name>A0A7R8WCG7_9CRUS</name>
<feature type="region of interest" description="Disordered" evidence="2">
    <location>
        <begin position="215"/>
        <end position="262"/>
    </location>
</feature>
<feature type="coiled-coil region" evidence="1">
    <location>
        <begin position="451"/>
        <end position="510"/>
    </location>
</feature>
<dbReference type="CDD" id="cd07277">
    <property type="entry name" value="PX_RUN"/>
    <property type="match status" value="1"/>
</dbReference>
<feature type="compositionally biased region" description="Basic residues" evidence="2">
    <location>
        <begin position="253"/>
        <end position="262"/>
    </location>
</feature>
<gene>
    <name evidence="3" type="ORF">CTOB1V02_LOCUS6328</name>
</gene>
<dbReference type="InterPro" id="IPR001683">
    <property type="entry name" value="PX_dom"/>
</dbReference>
<dbReference type="GO" id="GO:0035091">
    <property type="term" value="F:phosphatidylinositol binding"/>
    <property type="evidence" value="ECO:0007669"/>
    <property type="project" value="InterPro"/>
</dbReference>
<dbReference type="SMART" id="SM00312">
    <property type="entry name" value="PX"/>
    <property type="match status" value="1"/>
</dbReference>
<evidence type="ECO:0000256" key="1">
    <source>
        <dbReference type="SAM" id="Coils"/>
    </source>
</evidence>
<dbReference type="CDD" id="cd17689">
    <property type="entry name" value="RUN_SNX29"/>
    <property type="match status" value="1"/>
</dbReference>
<dbReference type="InterPro" id="IPR047329">
    <property type="entry name" value="RUN_SNX29"/>
</dbReference>
<dbReference type="SUPFAM" id="SSF140741">
    <property type="entry name" value="RUN domain-like"/>
    <property type="match status" value="1"/>
</dbReference>
<dbReference type="InterPro" id="IPR037213">
    <property type="entry name" value="Run_dom_sf"/>
</dbReference>
<proteinExistence type="predicted"/>
<dbReference type="SMART" id="SM00593">
    <property type="entry name" value="RUN"/>
    <property type="match status" value="1"/>
</dbReference>
<feature type="region of interest" description="Disordered" evidence="2">
    <location>
        <begin position="356"/>
        <end position="410"/>
    </location>
</feature>
<evidence type="ECO:0000313" key="3">
    <source>
        <dbReference type="EMBL" id="CAD7228445.1"/>
    </source>
</evidence>
<feature type="compositionally biased region" description="Low complexity" evidence="2">
    <location>
        <begin position="233"/>
        <end position="252"/>
    </location>
</feature>
<dbReference type="EMBL" id="OB661538">
    <property type="protein sequence ID" value="CAD7228445.1"/>
    <property type="molecule type" value="Genomic_DNA"/>
</dbReference>
<sequence length="900" mass="101340">MEAERQALLSSLLESVKQCQIRFGGRKELATEDDDRVLSLCRGFEKIFLHRLREQPFHSTRKKAPSSGSSGGSNSIVRNALEKRLVPASNSGVVDKKGFWSVVREVLSRHEYERYLLLHHVNTDLGRARAWLRAAFNENALERYLHILLSDEDRLRGFYEDGAFMLDSERSSVLPNMAAGLGSILFAISIDRESLNQASLMESFPCTIDPEPVIPYKISSSPPNSYQVRRHSASSSDHSPSVKGSPHHPSSSRPHHPRRRRPAPTQIISFDEDDAVGHAELVLPEGLLPRRTHSATDVTPVPLPTPLPPEERVASPPLPSSSSRFPPPSAPTLTPMSEPSIGELIPVDVETEATLPAQSEDDEGSESEVFSVPPADGSDEVSGLPLVEGEEGQQGRITAPGGCLSQSSDRTQGILDQSEKKFEDLRKAFISVLEEKSALDRTTERWLKGAVRSSQETEAALRAELEEALRREQLKATRTDQKFACLIRENELLKHQLKKYVNAVQLLRRDGTSAHETLAEIEQQQRAGGGVLTLSSSPSPSSSSNSEGGSGGSGSGGPRMSREHLFRDYYGEMEEYQRKLIQVAEMHGELMEFNERLQRLLRQREATICRLREELVDLRGPLPDEEGFEEEGEDVSDRLSVTSDYDASLAAGGRPLINIWIPSAFLTGGPSDAYHVYQIYIRIRDDEWNIYRRYAQFYSFHRSLKKQNALIATFDFPPKKALGNKTPHFVEERRKKLQSYLRQVVNFMITNCPDLSLMPDRETLTRVLPFFKVLAKKLSRYRLPQREHERSHLMTVMKEVRLKYEGNSERASSRRKALTDTRMIGLDGALKGNQDSSYKLIVRPRMTCGSPQMYVQHTPWYQWLASPPSLETSNEGMFRVCRRTHRELRPWGGRQGPEGA</sequence>
<reference evidence="3" key="1">
    <citation type="submission" date="2020-11" db="EMBL/GenBank/DDBJ databases">
        <authorList>
            <person name="Tran Van P."/>
        </authorList>
    </citation>
    <scope>NUCLEOTIDE SEQUENCE</scope>
</reference>
<feature type="compositionally biased region" description="Low complexity" evidence="2">
    <location>
        <begin position="535"/>
        <end position="547"/>
    </location>
</feature>
<organism evidence="3">
    <name type="scientific">Cyprideis torosa</name>
    <dbReference type="NCBI Taxonomy" id="163714"/>
    <lineage>
        <taxon>Eukaryota</taxon>
        <taxon>Metazoa</taxon>
        <taxon>Ecdysozoa</taxon>
        <taxon>Arthropoda</taxon>
        <taxon>Crustacea</taxon>
        <taxon>Oligostraca</taxon>
        <taxon>Ostracoda</taxon>
        <taxon>Podocopa</taxon>
        <taxon>Podocopida</taxon>
        <taxon>Cytherocopina</taxon>
        <taxon>Cytheroidea</taxon>
        <taxon>Cytherideidae</taxon>
        <taxon>Cyprideis</taxon>
    </lineage>
</organism>
<dbReference type="PROSITE" id="PS50826">
    <property type="entry name" value="RUN"/>
    <property type="match status" value="1"/>
</dbReference>
<feature type="compositionally biased region" description="Polar residues" evidence="2">
    <location>
        <begin position="218"/>
        <end position="227"/>
    </location>
</feature>
<feature type="compositionally biased region" description="Gly residues" evidence="2">
    <location>
        <begin position="548"/>
        <end position="557"/>
    </location>
</feature>
<dbReference type="InterPro" id="IPR037916">
    <property type="entry name" value="SNX29_PX"/>
</dbReference>
<dbReference type="Pfam" id="PF00787">
    <property type="entry name" value="PX"/>
    <property type="match status" value="1"/>
</dbReference>
<dbReference type="InterPro" id="IPR036871">
    <property type="entry name" value="PX_dom_sf"/>
</dbReference>
<keyword evidence="1" id="KW-0175">Coiled coil</keyword>
<dbReference type="Pfam" id="PF02759">
    <property type="entry name" value="RUN"/>
    <property type="match status" value="1"/>
</dbReference>
<dbReference type="Gene3D" id="3.30.1520.10">
    <property type="entry name" value="Phox-like domain"/>
    <property type="match status" value="1"/>
</dbReference>
<dbReference type="InterPro" id="IPR004012">
    <property type="entry name" value="Run_dom"/>
</dbReference>
<dbReference type="OrthoDB" id="93876at2759"/>